<dbReference type="Proteomes" id="UP000694844">
    <property type="component" value="Chromosome 9"/>
</dbReference>
<dbReference type="AlphaFoldDB" id="A0A8B8C3F2"/>
<dbReference type="OrthoDB" id="6159959at2759"/>
<gene>
    <name evidence="2" type="primary">LOC111115245</name>
</gene>
<reference evidence="2" key="1">
    <citation type="submission" date="2025-08" db="UniProtKB">
        <authorList>
            <consortium name="RefSeq"/>
        </authorList>
    </citation>
    <scope>IDENTIFICATION</scope>
    <source>
        <tissue evidence="2">Whole sample</tissue>
    </source>
</reference>
<organism evidence="1 2">
    <name type="scientific">Crassostrea virginica</name>
    <name type="common">Eastern oyster</name>
    <dbReference type="NCBI Taxonomy" id="6565"/>
    <lineage>
        <taxon>Eukaryota</taxon>
        <taxon>Metazoa</taxon>
        <taxon>Spiralia</taxon>
        <taxon>Lophotrochozoa</taxon>
        <taxon>Mollusca</taxon>
        <taxon>Bivalvia</taxon>
        <taxon>Autobranchia</taxon>
        <taxon>Pteriomorphia</taxon>
        <taxon>Ostreida</taxon>
        <taxon>Ostreoidea</taxon>
        <taxon>Ostreidae</taxon>
        <taxon>Crassostrea</taxon>
    </lineage>
</organism>
<evidence type="ECO:0000313" key="2">
    <source>
        <dbReference type="RefSeq" id="XP_022309614.1"/>
    </source>
</evidence>
<proteinExistence type="predicted"/>
<keyword evidence="1" id="KW-1185">Reference proteome</keyword>
<name>A0A8B8C3F2_CRAVI</name>
<protein>
    <submittedName>
        <fullName evidence="2">Uncharacterized protein LOC111115245</fullName>
    </submittedName>
</protein>
<sequence>MISIAMLNFVFKNIITKEANHKILVKSNNAAYDDLVRGNIKIVDTEHVQEAICLALEEPLRNLLDNWLQRLEALQSKQTFRIISEIKSIQKQMTFEESVKTLAPLSAFTSSIPYNVKEHLFSKAEVTSFGLWQNSRFKVFVERETNIKNLSEELEAIDKLFFRIYKLEIESKKLVGKFNMKQGDIILSSPSDNVENGIAGTLGGFVTKPNDPERKYALTCNHLFPKENLPAYAGASMQIQQIGHCVFTTREHICDFAVIEIDKTMSQDCEITFRREDGTKTNAHVYDGSIADLGILHKIGAGSNVTKGTILSEEFYLKNLIDDDNRDSIFFVQGTGESFSKEGDSGSLVFSRPRHAKQNYVNVVGMIYGSKVIVDNADDSRDNENSSFKNEDEQHLLGSHAEPEFISGCYRIRPALDLFKSKKRVPVKFKDDLSTSSSSSSSTDDDF</sequence>
<accession>A0A8B8C3F2</accession>
<evidence type="ECO:0000313" key="1">
    <source>
        <dbReference type="Proteomes" id="UP000694844"/>
    </source>
</evidence>
<dbReference type="KEGG" id="cvn:111115245"/>
<dbReference type="GeneID" id="111115245"/>
<dbReference type="RefSeq" id="XP_022309614.1">
    <property type="nucleotide sequence ID" value="XM_022453906.1"/>
</dbReference>